<evidence type="ECO:0000313" key="5">
    <source>
        <dbReference type="Proteomes" id="UP001386955"/>
    </source>
</evidence>
<protein>
    <recommendedName>
        <fullName evidence="6">Pentatricopeptide repeat-containing protein</fullName>
    </recommendedName>
</protein>
<proteinExistence type="inferred from homology"/>
<dbReference type="Pfam" id="PF13041">
    <property type="entry name" value="PPR_2"/>
    <property type="match status" value="1"/>
</dbReference>
<keyword evidence="2" id="KW-0677">Repeat</keyword>
<evidence type="ECO:0000313" key="4">
    <source>
        <dbReference type="EMBL" id="KAK7394562.1"/>
    </source>
</evidence>
<name>A0AAN9SJ25_PSOTE</name>
<comment type="similarity">
    <text evidence="1">Belongs to the PPR family. P subfamily.</text>
</comment>
<dbReference type="Gene3D" id="1.25.40.10">
    <property type="entry name" value="Tetratricopeptide repeat domain"/>
    <property type="match status" value="1"/>
</dbReference>
<dbReference type="PANTHER" id="PTHR46128:SF145">
    <property type="entry name" value="PENTACOTRIPEPTIDE-REPEAT REGION OF PRORP DOMAIN-CONTAINING PROTEIN"/>
    <property type="match status" value="1"/>
</dbReference>
<keyword evidence="5" id="KW-1185">Reference proteome</keyword>
<dbReference type="PROSITE" id="PS51375">
    <property type="entry name" value="PPR"/>
    <property type="match status" value="1"/>
</dbReference>
<gene>
    <name evidence="4" type="ORF">VNO78_15093</name>
</gene>
<evidence type="ECO:0008006" key="6">
    <source>
        <dbReference type="Google" id="ProtNLM"/>
    </source>
</evidence>
<dbReference type="InterPro" id="IPR011990">
    <property type="entry name" value="TPR-like_helical_dom_sf"/>
</dbReference>
<feature type="repeat" description="PPR" evidence="3">
    <location>
        <begin position="52"/>
        <end position="86"/>
    </location>
</feature>
<organism evidence="4 5">
    <name type="scientific">Psophocarpus tetragonolobus</name>
    <name type="common">Winged bean</name>
    <name type="synonym">Dolichos tetragonolobus</name>
    <dbReference type="NCBI Taxonomy" id="3891"/>
    <lineage>
        <taxon>Eukaryota</taxon>
        <taxon>Viridiplantae</taxon>
        <taxon>Streptophyta</taxon>
        <taxon>Embryophyta</taxon>
        <taxon>Tracheophyta</taxon>
        <taxon>Spermatophyta</taxon>
        <taxon>Magnoliopsida</taxon>
        <taxon>eudicotyledons</taxon>
        <taxon>Gunneridae</taxon>
        <taxon>Pentapetalae</taxon>
        <taxon>rosids</taxon>
        <taxon>fabids</taxon>
        <taxon>Fabales</taxon>
        <taxon>Fabaceae</taxon>
        <taxon>Papilionoideae</taxon>
        <taxon>50 kb inversion clade</taxon>
        <taxon>NPAAA clade</taxon>
        <taxon>indigoferoid/millettioid clade</taxon>
        <taxon>Phaseoleae</taxon>
        <taxon>Psophocarpus</taxon>
    </lineage>
</organism>
<sequence length="107" mass="12277">MLLSRLKEQGLVPNTNTYTTLVDEHCKAGNFLKVQEAYKALKIWFRSGLKVDKVTYTILISAHCKQAEFKQVLVLFNKMVKSGIQPDIHSYTTLIAVFCRGKKNERK</sequence>
<dbReference type="NCBIfam" id="TIGR00756">
    <property type="entry name" value="PPR"/>
    <property type="match status" value="1"/>
</dbReference>
<accession>A0AAN9SJ25</accession>
<dbReference type="Pfam" id="PF12854">
    <property type="entry name" value="PPR_1"/>
    <property type="match status" value="1"/>
</dbReference>
<evidence type="ECO:0000256" key="3">
    <source>
        <dbReference type="PROSITE-ProRule" id="PRU00708"/>
    </source>
</evidence>
<comment type="caution">
    <text evidence="4">The sequence shown here is derived from an EMBL/GenBank/DDBJ whole genome shotgun (WGS) entry which is preliminary data.</text>
</comment>
<dbReference type="AlphaFoldDB" id="A0AAN9SJ25"/>
<evidence type="ECO:0000256" key="1">
    <source>
        <dbReference type="ARBA" id="ARBA00007626"/>
    </source>
</evidence>
<dbReference type="PANTHER" id="PTHR46128">
    <property type="entry name" value="MITOCHONDRIAL GROUP I INTRON SPLICING FACTOR CCM1"/>
    <property type="match status" value="1"/>
</dbReference>
<dbReference type="InterPro" id="IPR002885">
    <property type="entry name" value="PPR_rpt"/>
</dbReference>
<dbReference type="Proteomes" id="UP001386955">
    <property type="component" value="Unassembled WGS sequence"/>
</dbReference>
<dbReference type="InterPro" id="IPR050872">
    <property type="entry name" value="PPR_P_subfamily"/>
</dbReference>
<evidence type="ECO:0000256" key="2">
    <source>
        <dbReference type="ARBA" id="ARBA00022737"/>
    </source>
</evidence>
<dbReference type="EMBL" id="JAYMYS010000004">
    <property type="protein sequence ID" value="KAK7394562.1"/>
    <property type="molecule type" value="Genomic_DNA"/>
</dbReference>
<reference evidence="4 5" key="1">
    <citation type="submission" date="2024-01" db="EMBL/GenBank/DDBJ databases">
        <title>The genomes of 5 underutilized Papilionoideae crops provide insights into root nodulation and disease resistanc.</title>
        <authorList>
            <person name="Jiang F."/>
        </authorList>
    </citation>
    <scope>NUCLEOTIDE SEQUENCE [LARGE SCALE GENOMIC DNA]</scope>
    <source>
        <strain evidence="4">DUOXIRENSHENG_FW03</strain>
        <tissue evidence="4">Leaves</tissue>
    </source>
</reference>